<gene>
    <name evidence="1" type="ORF">DERYTH_LOCUS26419</name>
</gene>
<organism evidence="1 2">
    <name type="scientific">Dentiscutata erythropus</name>
    <dbReference type="NCBI Taxonomy" id="1348616"/>
    <lineage>
        <taxon>Eukaryota</taxon>
        <taxon>Fungi</taxon>
        <taxon>Fungi incertae sedis</taxon>
        <taxon>Mucoromycota</taxon>
        <taxon>Glomeromycotina</taxon>
        <taxon>Glomeromycetes</taxon>
        <taxon>Diversisporales</taxon>
        <taxon>Gigasporaceae</taxon>
        <taxon>Dentiscutata</taxon>
    </lineage>
</organism>
<dbReference type="AlphaFoldDB" id="A0A9N9KB60"/>
<feature type="non-terminal residue" evidence="1">
    <location>
        <position position="1"/>
    </location>
</feature>
<accession>A0A9N9KB60</accession>
<sequence length="110" mass="12619">YSDLINKLPPSLVNEAWKRNPIIKDEASDRKRSQLMGILKPPFPKILIKMSIETVPDSGYYSISNVSVQSSITTATDDTVSIQKMPDYTYFRSLWWTEGNIHPEAKWEEA</sequence>
<name>A0A9N9KB60_9GLOM</name>
<dbReference type="Proteomes" id="UP000789405">
    <property type="component" value="Unassembled WGS sequence"/>
</dbReference>
<feature type="non-terminal residue" evidence="1">
    <location>
        <position position="110"/>
    </location>
</feature>
<comment type="caution">
    <text evidence="1">The sequence shown here is derived from an EMBL/GenBank/DDBJ whole genome shotgun (WGS) entry which is preliminary data.</text>
</comment>
<evidence type="ECO:0000313" key="2">
    <source>
        <dbReference type="Proteomes" id="UP000789405"/>
    </source>
</evidence>
<keyword evidence="2" id="KW-1185">Reference proteome</keyword>
<proteinExistence type="predicted"/>
<dbReference type="EMBL" id="CAJVPY010055061">
    <property type="protein sequence ID" value="CAG8817300.1"/>
    <property type="molecule type" value="Genomic_DNA"/>
</dbReference>
<dbReference type="OrthoDB" id="2426318at2759"/>
<reference evidence="1" key="1">
    <citation type="submission" date="2021-06" db="EMBL/GenBank/DDBJ databases">
        <authorList>
            <person name="Kallberg Y."/>
            <person name="Tangrot J."/>
            <person name="Rosling A."/>
        </authorList>
    </citation>
    <scope>NUCLEOTIDE SEQUENCE</scope>
    <source>
        <strain evidence="1">MA453B</strain>
    </source>
</reference>
<protein>
    <submittedName>
        <fullName evidence="1">20195_t:CDS:1</fullName>
    </submittedName>
</protein>
<evidence type="ECO:0000313" key="1">
    <source>
        <dbReference type="EMBL" id="CAG8817300.1"/>
    </source>
</evidence>